<name>A0A8S3W4A2_PARAO</name>
<sequence>MKTYLNIKEAGLSSSPIPGTSLDENWENVGPNIERFERQSEDSPIRGPIRRRRVLSSESSSSSENESQSETSADDGNDDEWKKIMWSAESRPKAEDYDRIPLKAKDFFPSRTAPIVYFSGFFSGEVISHIVEQTNLYAAQKKSMKWEPVTSADIKAFIGMIIIMGLHVLPSIDLYWSSDPLFRVNEVAEIMTCKRFKKILENLHLNDNSQIPSKSNPDYDKLYKVRPLLEMLNTACKNEARTSTSQSIDEAMIRFKGISSLKQYMPAKPIKRGFKVWVRADSSTGYVYEFQIYTGKNDDSIPEFGLGSNVVKSLSKSLIEEEVTVHLAFDNFFASYPLMQYLYEKGIYSTAAVNLNRADLPKFMKPIKNDKKKEKERKEKLKLTRGHYIWSKK</sequence>
<keyword evidence="4" id="KW-1185">Reference proteome</keyword>
<feature type="domain" description="PiggyBac transposable element-derived protein" evidence="2">
    <location>
        <begin position="114"/>
        <end position="373"/>
    </location>
</feature>
<comment type="caution">
    <text evidence="3">The sequence shown here is derived from an EMBL/GenBank/DDBJ whole genome shotgun (WGS) entry which is preliminary data.</text>
</comment>
<dbReference type="OrthoDB" id="118105at2759"/>
<evidence type="ECO:0000259" key="2">
    <source>
        <dbReference type="Pfam" id="PF13843"/>
    </source>
</evidence>
<proteinExistence type="predicted"/>
<evidence type="ECO:0000313" key="3">
    <source>
        <dbReference type="EMBL" id="CAG4940142.1"/>
    </source>
</evidence>
<protein>
    <submittedName>
        <fullName evidence="3">(apollo) hypothetical protein</fullName>
    </submittedName>
</protein>
<dbReference type="Proteomes" id="UP000691718">
    <property type="component" value="Unassembled WGS sequence"/>
</dbReference>
<feature type="region of interest" description="Disordered" evidence="1">
    <location>
        <begin position="1"/>
        <end position="80"/>
    </location>
</feature>
<evidence type="ECO:0000313" key="4">
    <source>
        <dbReference type="Proteomes" id="UP000691718"/>
    </source>
</evidence>
<accession>A0A8S3W4A2</accession>
<dbReference type="InterPro" id="IPR029526">
    <property type="entry name" value="PGBD"/>
</dbReference>
<gene>
    <name evidence="3" type="ORF">PAPOLLO_LOCUS1942</name>
</gene>
<dbReference type="Pfam" id="PF13843">
    <property type="entry name" value="DDE_Tnp_1_7"/>
    <property type="match status" value="1"/>
</dbReference>
<organism evidence="3 4">
    <name type="scientific">Parnassius apollo</name>
    <name type="common">Apollo butterfly</name>
    <name type="synonym">Papilio apollo</name>
    <dbReference type="NCBI Taxonomy" id="110799"/>
    <lineage>
        <taxon>Eukaryota</taxon>
        <taxon>Metazoa</taxon>
        <taxon>Ecdysozoa</taxon>
        <taxon>Arthropoda</taxon>
        <taxon>Hexapoda</taxon>
        <taxon>Insecta</taxon>
        <taxon>Pterygota</taxon>
        <taxon>Neoptera</taxon>
        <taxon>Endopterygota</taxon>
        <taxon>Lepidoptera</taxon>
        <taxon>Glossata</taxon>
        <taxon>Ditrysia</taxon>
        <taxon>Papilionoidea</taxon>
        <taxon>Papilionidae</taxon>
        <taxon>Parnassiinae</taxon>
        <taxon>Parnassini</taxon>
        <taxon>Parnassius</taxon>
        <taxon>Parnassius</taxon>
    </lineage>
</organism>
<evidence type="ECO:0000256" key="1">
    <source>
        <dbReference type="SAM" id="MobiDB-lite"/>
    </source>
</evidence>
<reference evidence="3" key="1">
    <citation type="submission" date="2021-04" db="EMBL/GenBank/DDBJ databases">
        <authorList>
            <person name="Tunstrom K."/>
        </authorList>
    </citation>
    <scope>NUCLEOTIDE SEQUENCE</scope>
</reference>
<dbReference type="AlphaFoldDB" id="A0A8S3W4A2"/>
<feature type="compositionally biased region" description="Low complexity" evidence="1">
    <location>
        <begin position="56"/>
        <end position="71"/>
    </location>
</feature>
<dbReference type="EMBL" id="CAJQZP010000141">
    <property type="protein sequence ID" value="CAG4940142.1"/>
    <property type="molecule type" value="Genomic_DNA"/>
</dbReference>
<feature type="compositionally biased region" description="Basic and acidic residues" evidence="1">
    <location>
        <begin position="34"/>
        <end position="44"/>
    </location>
</feature>